<dbReference type="EMBL" id="OBEA01000002">
    <property type="protein sequence ID" value="SNY48496.1"/>
    <property type="molecule type" value="Genomic_DNA"/>
</dbReference>
<dbReference type="AlphaFoldDB" id="A0A285IN24"/>
<keyword evidence="1" id="KW-0560">Oxidoreductase</keyword>
<feature type="domain" description="FAD dependent oxidoreductase" evidence="2">
    <location>
        <begin position="6"/>
        <end position="336"/>
    </location>
</feature>
<dbReference type="RefSeq" id="WP_097145203.1">
    <property type="nucleotide sequence ID" value="NZ_OBEA01000002.1"/>
</dbReference>
<keyword evidence="6" id="KW-1185">Reference proteome</keyword>
<dbReference type="Proteomes" id="UP000231702">
    <property type="component" value="Unassembled WGS sequence"/>
</dbReference>
<dbReference type="PANTHER" id="PTHR13847:SF287">
    <property type="entry name" value="FAD-DEPENDENT OXIDOREDUCTASE DOMAIN-CONTAINING PROTEIN 1"/>
    <property type="match status" value="1"/>
</dbReference>
<dbReference type="SUPFAM" id="SSF51905">
    <property type="entry name" value="FAD/NAD(P)-binding domain"/>
    <property type="match status" value="1"/>
</dbReference>
<dbReference type="EMBL" id="PGTD01000016">
    <property type="protein sequence ID" value="PJE28704.1"/>
    <property type="molecule type" value="Genomic_DNA"/>
</dbReference>
<protein>
    <submittedName>
        <fullName evidence="3">FAD-binding oxidoreductase</fullName>
    </submittedName>
    <submittedName>
        <fullName evidence="4">Glycine/D-amino acid oxidase</fullName>
    </submittedName>
</protein>
<reference evidence="4 5" key="1">
    <citation type="submission" date="2017-09" db="EMBL/GenBank/DDBJ databases">
        <authorList>
            <person name="Ehlers B."/>
            <person name="Leendertz F.H."/>
        </authorList>
    </citation>
    <scope>NUCLEOTIDE SEQUENCE [LARGE SCALE GENOMIC DNA]</scope>
    <source>
        <strain evidence="4 5">CGMCC 1.12662</strain>
    </source>
</reference>
<dbReference type="InterPro" id="IPR036188">
    <property type="entry name" value="FAD/NAD-bd_sf"/>
</dbReference>
<dbReference type="PANTHER" id="PTHR13847">
    <property type="entry name" value="SARCOSINE DEHYDROGENASE-RELATED"/>
    <property type="match status" value="1"/>
</dbReference>
<name>A0A285IN24_9RHOB</name>
<accession>A0A285IN24</accession>
<dbReference type="Gene3D" id="3.30.9.10">
    <property type="entry name" value="D-Amino Acid Oxidase, subunit A, domain 2"/>
    <property type="match status" value="1"/>
</dbReference>
<proteinExistence type="predicted"/>
<evidence type="ECO:0000256" key="1">
    <source>
        <dbReference type="ARBA" id="ARBA00023002"/>
    </source>
</evidence>
<dbReference type="Proteomes" id="UP000231655">
    <property type="component" value="Unassembled WGS sequence"/>
</dbReference>
<dbReference type="Gene3D" id="3.50.50.60">
    <property type="entry name" value="FAD/NAD(P)-binding domain"/>
    <property type="match status" value="1"/>
</dbReference>
<evidence type="ECO:0000259" key="2">
    <source>
        <dbReference type="Pfam" id="PF01266"/>
    </source>
</evidence>
<evidence type="ECO:0000313" key="5">
    <source>
        <dbReference type="Proteomes" id="UP000231655"/>
    </source>
</evidence>
<evidence type="ECO:0000313" key="6">
    <source>
        <dbReference type="Proteomes" id="UP000231702"/>
    </source>
</evidence>
<dbReference type="InterPro" id="IPR006076">
    <property type="entry name" value="FAD-dep_OxRdtase"/>
</dbReference>
<dbReference type="Pfam" id="PF01266">
    <property type="entry name" value="DAO"/>
    <property type="match status" value="1"/>
</dbReference>
<dbReference type="OrthoDB" id="7421214at2"/>
<evidence type="ECO:0000313" key="4">
    <source>
        <dbReference type="EMBL" id="SNY48496.1"/>
    </source>
</evidence>
<evidence type="ECO:0000313" key="3">
    <source>
        <dbReference type="EMBL" id="PJE28704.1"/>
    </source>
</evidence>
<dbReference type="GO" id="GO:0016491">
    <property type="term" value="F:oxidoreductase activity"/>
    <property type="evidence" value="ECO:0007669"/>
    <property type="project" value="UniProtKB-KW"/>
</dbReference>
<organism evidence="4 5">
    <name type="scientific">Pseudooceanicola antarcticus</name>
    <dbReference type="NCBI Taxonomy" id="1247613"/>
    <lineage>
        <taxon>Bacteria</taxon>
        <taxon>Pseudomonadati</taxon>
        <taxon>Pseudomonadota</taxon>
        <taxon>Alphaproteobacteria</taxon>
        <taxon>Rhodobacterales</taxon>
        <taxon>Paracoccaceae</taxon>
        <taxon>Pseudooceanicola</taxon>
    </lineage>
</organism>
<gene>
    <name evidence="3" type="ORF">CVM39_09520</name>
    <name evidence="4" type="ORF">SAMN06297129_1465</name>
</gene>
<reference evidence="3 6" key="2">
    <citation type="journal article" date="2018" name="Int. J. Syst. Evol. Microbiol.">
        <title>Pseudooceanicola lipolyticus sp. nov., a marine alphaproteobacterium, reclassification of Oceanicola flagellatus as Pseudooceanicola flagellatus comb. nov. and emended description of the genus Pseudooceanicola.</title>
        <authorList>
            <person name="Huang M.-M."/>
            <person name="Guo L.-L."/>
            <person name="Wu Y.-H."/>
            <person name="Lai Q.-L."/>
            <person name="Shao Z.-Z."/>
            <person name="Wang C.-S."/>
            <person name="Wu M."/>
            <person name="Xu X.-W."/>
        </authorList>
    </citation>
    <scope>NUCLEOTIDE SEQUENCE [LARGE SCALE GENOMIC DNA]</scope>
    <source>
        <strain evidence="3 6">Ar-45</strain>
    </source>
</reference>
<sequence>MSDSFDILIIGGGIAGLSLAAELAPHASVCLLEREPHLAYHASGRSAAMYIGDYGNRIVRALNHASEASHDAGGILTPRPMLMLGRAEDEAGFDDEAAGLGLARVPVSEAQPYFPLLDTSVITRTAMRHDTYAMDTDLMVQNARKAALTGGVRIVTGAEVTALQHDGSWQVSAGEKSFIAKTLVNAAGAWADDIARLAGIAPLGIQPYRRSMAVLPLPEGLDTSGWAFVDAAGERWYAKAQAGKLLVSPSEADPMPPMDAWADDMVLAEGLARFEEMVTMEVTRLEHSWAGLRSFAPDHALVIGRAPANPDFLWLAGQGGYGFQTAPAAAHLAADLALGRTPELPDEVVTALSPARFG</sequence>
<dbReference type="GO" id="GO:0005737">
    <property type="term" value="C:cytoplasm"/>
    <property type="evidence" value="ECO:0007669"/>
    <property type="project" value="TreeGrafter"/>
</dbReference>